<reference evidence="4 5" key="1">
    <citation type="submission" date="2021-03" db="EMBL/GenBank/DDBJ databases">
        <title>Sequencing the genomes of 1000 actinobacteria strains.</title>
        <authorList>
            <person name="Klenk H.-P."/>
        </authorList>
    </citation>
    <scope>NUCLEOTIDE SEQUENCE [LARGE SCALE GENOMIC DNA]</scope>
    <source>
        <strain evidence="4 5">DSM 45510</strain>
    </source>
</reference>
<evidence type="ECO:0000259" key="3">
    <source>
        <dbReference type="SMART" id="SM01043"/>
    </source>
</evidence>
<dbReference type="Pfam" id="PF03704">
    <property type="entry name" value="BTAD"/>
    <property type="match status" value="1"/>
</dbReference>
<name>A0ABS4PTN7_9PSEU</name>
<dbReference type="PRINTS" id="PR00364">
    <property type="entry name" value="DISEASERSIST"/>
</dbReference>
<dbReference type="PANTHER" id="PTHR35807">
    <property type="entry name" value="TRANSCRIPTIONAL REGULATOR REDD-RELATED"/>
    <property type="match status" value="1"/>
</dbReference>
<dbReference type="SMART" id="SM01043">
    <property type="entry name" value="BTAD"/>
    <property type="match status" value="1"/>
</dbReference>
<keyword evidence="5" id="KW-1185">Reference proteome</keyword>
<dbReference type="EMBL" id="JAGGMS010000001">
    <property type="protein sequence ID" value="MBP2182802.1"/>
    <property type="molecule type" value="Genomic_DNA"/>
</dbReference>
<gene>
    <name evidence="4" type="ORF">JOM49_004328</name>
</gene>
<dbReference type="CDD" id="cd15831">
    <property type="entry name" value="BTAD"/>
    <property type="match status" value="1"/>
</dbReference>
<dbReference type="PANTHER" id="PTHR35807:SF1">
    <property type="entry name" value="TRANSCRIPTIONAL REGULATOR REDD"/>
    <property type="match status" value="1"/>
</dbReference>
<dbReference type="SUPFAM" id="SSF48452">
    <property type="entry name" value="TPR-like"/>
    <property type="match status" value="1"/>
</dbReference>
<feature type="domain" description="Bacterial transcriptional activator" evidence="3">
    <location>
        <begin position="16"/>
        <end position="160"/>
    </location>
</feature>
<keyword evidence="2" id="KW-0804">Transcription</keyword>
<accession>A0ABS4PTN7</accession>
<keyword evidence="1" id="KW-0805">Transcription regulation</keyword>
<evidence type="ECO:0000313" key="5">
    <source>
        <dbReference type="Proteomes" id="UP000741013"/>
    </source>
</evidence>
<organism evidence="4 5">
    <name type="scientific">Amycolatopsis magusensis</name>
    <dbReference type="NCBI Taxonomy" id="882444"/>
    <lineage>
        <taxon>Bacteria</taxon>
        <taxon>Bacillati</taxon>
        <taxon>Actinomycetota</taxon>
        <taxon>Actinomycetes</taxon>
        <taxon>Pseudonocardiales</taxon>
        <taxon>Pseudonocardiaceae</taxon>
        <taxon>Amycolatopsis</taxon>
    </lineage>
</organism>
<protein>
    <recommendedName>
        <fullName evidence="3">Bacterial transcriptional activator domain-containing protein</fullName>
    </recommendedName>
</protein>
<dbReference type="InterPro" id="IPR027417">
    <property type="entry name" value="P-loop_NTPase"/>
</dbReference>
<dbReference type="InterPro" id="IPR051677">
    <property type="entry name" value="AfsR-DnrI-RedD_regulator"/>
</dbReference>
<evidence type="ECO:0000256" key="2">
    <source>
        <dbReference type="ARBA" id="ARBA00023163"/>
    </source>
</evidence>
<dbReference type="InterPro" id="IPR005158">
    <property type="entry name" value="BTAD"/>
</dbReference>
<proteinExistence type="predicted"/>
<evidence type="ECO:0000256" key="1">
    <source>
        <dbReference type="ARBA" id="ARBA00023015"/>
    </source>
</evidence>
<sequence length="563" mass="58778">MTTAPGYLLDTGQAWVDLHDFRATVAQARQAFAEGRPADAARLADQALLLRQGPLLGGTMGEHMAAEATRLEELLIAAEELRADAHLAAGTGAGIVPGLMALVADHPLRENLRAQLMAALHQAGQAAAAMDVYRQGHTILSEQLGVSPGSRLRAGYAAVLRGAGGGERPAPPGRDRWQVGRQLPADIGDFVGRGAELAAVEVVLAHDRPGTAPSVCVVSGLAGIGKTALAIRAAHLGSARYPDGQLYADLGTATSAEVAARMLRATGVPSAEVPASAQERAALLRSRLAGRRVLLVLDNVRTPEQLSALLPGGPGCAVLATSRVQLTSVPGALHVTLGALPGGEAAEMLITVANRTVGEADREHAREVAELCGGMPLAIRAAAARLVSRPHWTVGVLAGWLRPESSRFDRLASAELDVRRSIARSVDGLPALTRFALRTLSGLRLTRIPASVVATAVGLEDADDVLESLVTNHLIDFVSRGSPGQAQYAIPDLVRLYAWEAAEREDSVEGRFGRPQAFPDGVPSHSSLWGTWRRCAFGSPHCTGRGVLSANPPHASSPPSAPA</sequence>
<evidence type="ECO:0000313" key="4">
    <source>
        <dbReference type="EMBL" id="MBP2182802.1"/>
    </source>
</evidence>
<dbReference type="Proteomes" id="UP000741013">
    <property type="component" value="Unassembled WGS sequence"/>
</dbReference>
<dbReference type="Pfam" id="PF00931">
    <property type="entry name" value="NB-ARC"/>
    <property type="match status" value="1"/>
</dbReference>
<dbReference type="Gene3D" id="1.25.40.10">
    <property type="entry name" value="Tetratricopeptide repeat domain"/>
    <property type="match status" value="1"/>
</dbReference>
<dbReference type="InterPro" id="IPR002182">
    <property type="entry name" value="NB-ARC"/>
</dbReference>
<dbReference type="InterPro" id="IPR011990">
    <property type="entry name" value="TPR-like_helical_dom_sf"/>
</dbReference>
<dbReference type="SUPFAM" id="SSF52540">
    <property type="entry name" value="P-loop containing nucleoside triphosphate hydrolases"/>
    <property type="match status" value="1"/>
</dbReference>
<dbReference type="Gene3D" id="3.40.50.300">
    <property type="entry name" value="P-loop containing nucleotide triphosphate hydrolases"/>
    <property type="match status" value="1"/>
</dbReference>
<dbReference type="RefSeq" id="WP_308158826.1">
    <property type="nucleotide sequence ID" value="NZ_JAGGMS010000001.1"/>
</dbReference>
<comment type="caution">
    <text evidence="4">The sequence shown here is derived from an EMBL/GenBank/DDBJ whole genome shotgun (WGS) entry which is preliminary data.</text>
</comment>